<reference evidence="1 2" key="1">
    <citation type="journal article" date="2014" name="Nat. Genet.">
        <title>Genome sequence of the hot pepper provides insights into the evolution of pungency in Capsicum species.</title>
        <authorList>
            <person name="Kim S."/>
            <person name="Park M."/>
            <person name="Yeom S.I."/>
            <person name="Kim Y.M."/>
            <person name="Lee J.M."/>
            <person name="Lee H.A."/>
            <person name="Seo E."/>
            <person name="Choi J."/>
            <person name="Cheong K."/>
            <person name="Kim K.T."/>
            <person name="Jung K."/>
            <person name="Lee G.W."/>
            <person name="Oh S.K."/>
            <person name="Bae C."/>
            <person name="Kim S.B."/>
            <person name="Lee H.Y."/>
            <person name="Kim S.Y."/>
            <person name="Kim M.S."/>
            <person name="Kang B.C."/>
            <person name="Jo Y.D."/>
            <person name="Yang H.B."/>
            <person name="Jeong H.J."/>
            <person name="Kang W.H."/>
            <person name="Kwon J.K."/>
            <person name="Shin C."/>
            <person name="Lim J.Y."/>
            <person name="Park J.H."/>
            <person name="Huh J.H."/>
            <person name="Kim J.S."/>
            <person name="Kim B.D."/>
            <person name="Cohen O."/>
            <person name="Paran I."/>
            <person name="Suh M.C."/>
            <person name="Lee S.B."/>
            <person name="Kim Y.K."/>
            <person name="Shin Y."/>
            <person name="Noh S.J."/>
            <person name="Park J."/>
            <person name="Seo Y.S."/>
            <person name="Kwon S.Y."/>
            <person name="Kim H.A."/>
            <person name="Park J.M."/>
            <person name="Kim H.J."/>
            <person name="Choi S.B."/>
            <person name="Bosland P.W."/>
            <person name="Reeves G."/>
            <person name="Jo S.H."/>
            <person name="Lee B.W."/>
            <person name="Cho H.T."/>
            <person name="Choi H.S."/>
            <person name="Lee M.S."/>
            <person name="Yu Y."/>
            <person name="Do Choi Y."/>
            <person name="Park B.S."/>
            <person name="van Deynze A."/>
            <person name="Ashrafi H."/>
            <person name="Hill T."/>
            <person name="Kim W.T."/>
            <person name="Pai H.S."/>
            <person name="Ahn H.K."/>
            <person name="Yeam I."/>
            <person name="Giovannoni J.J."/>
            <person name="Rose J.K."/>
            <person name="Sorensen I."/>
            <person name="Lee S.J."/>
            <person name="Kim R.W."/>
            <person name="Choi I.Y."/>
            <person name="Choi B.S."/>
            <person name="Lim J.S."/>
            <person name="Lee Y.H."/>
            <person name="Choi D."/>
        </authorList>
    </citation>
    <scope>NUCLEOTIDE SEQUENCE [LARGE SCALE GENOMIC DNA]</scope>
    <source>
        <strain evidence="2">cv. CM334</strain>
    </source>
</reference>
<dbReference type="Gramene" id="PHT70020">
    <property type="protein sequence ID" value="PHT70020"/>
    <property type="gene ID" value="T459_25124"/>
</dbReference>
<proteinExistence type="predicted"/>
<organism evidence="1 2">
    <name type="scientific">Capsicum annuum</name>
    <name type="common">Capsicum pepper</name>
    <dbReference type="NCBI Taxonomy" id="4072"/>
    <lineage>
        <taxon>Eukaryota</taxon>
        <taxon>Viridiplantae</taxon>
        <taxon>Streptophyta</taxon>
        <taxon>Embryophyta</taxon>
        <taxon>Tracheophyta</taxon>
        <taxon>Spermatophyta</taxon>
        <taxon>Magnoliopsida</taxon>
        <taxon>eudicotyledons</taxon>
        <taxon>Gunneridae</taxon>
        <taxon>Pentapetalae</taxon>
        <taxon>asterids</taxon>
        <taxon>lamiids</taxon>
        <taxon>Solanales</taxon>
        <taxon>Solanaceae</taxon>
        <taxon>Solanoideae</taxon>
        <taxon>Capsiceae</taxon>
        <taxon>Capsicum</taxon>
    </lineage>
</organism>
<dbReference type="Proteomes" id="UP000222542">
    <property type="component" value="Unassembled WGS sequence"/>
</dbReference>
<dbReference type="EMBL" id="AYRZ02000010">
    <property type="protein sequence ID" value="PHT70020.1"/>
    <property type="molecule type" value="Genomic_DNA"/>
</dbReference>
<sequence length="83" mass="9580">MMNFVKLKKRMSSHEFEEMVLAGLWWNLENRPIVGQLLNSLFFSIGIEKFKKFVLNGTNPNNRPTSGELSDVPFFAAAFEKLK</sequence>
<comment type="caution">
    <text evidence="1">The sequence shown here is derived from an EMBL/GenBank/DDBJ whole genome shotgun (WGS) entry which is preliminary data.</text>
</comment>
<evidence type="ECO:0000313" key="1">
    <source>
        <dbReference type="EMBL" id="PHT70020.1"/>
    </source>
</evidence>
<evidence type="ECO:0000313" key="2">
    <source>
        <dbReference type="Proteomes" id="UP000222542"/>
    </source>
</evidence>
<name>A0A2G2YJW0_CAPAN</name>
<reference evidence="1 2" key="2">
    <citation type="journal article" date="2017" name="Genome Biol.">
        <title>New reference genome sequences of hot pepper reveal the massive evolution of plant disease-resistance genes by retroduplication.</title>
        <authorList>
            <person name="Kim S."/>
            <person name="Park J."/>
            <person name="Yeom S.I."/>
            <person name="Kim Y.M."/>
            <person name="Seo E."/>
            <person name="Kim K.T."/>
            <person name="Kim M.S."/>
            <person name="Lee J.M."/>
            <person name="Cheong K."/>
            <person name="Shin H.S."/>
            <person name="Kim S.B."/>
            <person name="Han K."/>
            <person name="Lee J."/>
            <person name="Park M."/>
            <person name="Lee H.A."/>
            <person name="Lee H.Y."/>
            <person name="Lee Y."/>
            <person name="Oh S."/>
            <person name="Lee J.H."/>
            <person name="Choi E."/>
            <person name="Choi E."/>
            <person name="Lee S.E."/>
            <person name="Jeon J."/>
            <person name="Kim H."/>
            <person name="Choi G."/>
            <person name="Song H."/>
            <person name="Lee J."/>
            <person name="Lee S.C."/>
            <person name="Kwon J.K."/>
            <person name="Lee H.Y."/>
            <person name="Koo N."/>
            <person name="Hong Y."/>
            <person name="Kim R.W."/>
            <person name="Kang W.H."/>
            <person name="Huh J.H."/>
            <person name="Kang B.C."/>
            <person name="Yang T.J."/>
            <person name="Lee Y.H."/>
            <person name="Bennetzen J.L."/>
            <person name="Choi D."/>
        </authorList>
    </citation>
    <scope>NUCLEOTIDE SEQUENCE [LARGE SCALE GENOMIC DNA]</scope>
    <source>
        <strain evidence="2">cv. CM334</strain>
    </source>
</reference>
<keyword evidence="2" id="KW-1185">Reference proteome</keyword>
<dbReference type="AlphaFoldDB" id="A0A2G2YJW0"/>
<protein>
    <submittedName>
        <fullName evidence="1">Uncharacterized protein</fullName>
    </submittedName>
</protein>
<gene>
    <name evidence="1" type="ORF">T459_25124</name>
</gene>
<dbReference type="STRING" id="4072.A0A2G2YJW0"/>
<accession>A0A2G2YJW0</accession>